<dbReference type="Pfam" id="PF00078">
    <property type="entry name" value="RVT_1"/>
    <property type="match status" value="1"/>
</dbReference>
<dbReference type="CDD" id="cd01650">
    <property type="entry name" value="RT_nLTR_like"/>
    <property type="match status" value="1"/>
</dbReference>
<organism evidence="2">
    <name type="scientific">Graphocephala atropunctata</name>
    <dbReference type="NCBI Taxonomy" id="36148"/>
    <lineage>
        <taxon>Eukaryota</taxon>
        <taxon>Metazoa</taxon>
        <taxon>Ecdysozoa</taxon>
        <taxon>Arthropoda</taxon>
        <taxon>Hexapoda</taxon>
        <taxon>Insecta</taxon>
        <taxon>Pterygota</taxon>
        <taxon>Neoptera</taxon>
        <taxon>Paraneoptera</taxon>
        <taxon>Hemiptera</taxon>
        <taxon>Auchenorrhyncha</taxon>
        <taxon>Membracoidea</taxon>
        <taxon>Cicadellidae</taxon>
        <taxon>Cicadellinae</taxon>
        <taxon>Cicadellini</taxon>
        <taxon>Graphocephala</taxon>
    </lineage>
</organism>
<protein>
    <recommendedName>
        <fullName evidence="1">Reverse transcriptase domain-containing protein</fullName>
    </recommendedName>
</protein>
<proteinExistence type="predicted"/>
<dbReference type="PROSITE" id="PS50878">
    <property type="entry name" value="RT_POL"/>
    <property type="match status" value="1"/>
</dbReference>
<dbReference type="InterPro" id="IPR036691">
    <property type="entry name" value="Endo/exonu/phosph_ase_sf"/>
</dbReference>
<dbReference type="Gene3D" id="3.60.10.10">
    <property type="entry name" value="Endonuclease/exonuclease/phosphatase"/>
    <property type="match status" value="1"/>
</dbReference>
<dbReference type="SUPFAM" id="SSF56672">
    <property type="entry name" value="DNA/RNA polymerases"/>
    <property type="match status" value="1"/>
</dbReference>
<dbReference type="AlphaFoldDB" id="A0A1B6MHM6"/>
<reference evidence="2" key="1">
    <citation type="submission" date="2015-11" db="EMBL/GenBank/DDBJ databases">
        <title>De novo transcriptome assembly of four potential Pierce s Disease insect vectors from Arizona vineyards.</title>
        <authorList>
            <person name="Tassone E.E."/>
        </authorList>
    </citation>
    <scope>NUCLEOTIDE SEQUENCE</scope>
</reference>
<dbReference type="EMBL" id="GEBQ01004586">
    <property type="protein sequence ID" value="JAT35391.1"/>
    <property type="molecule type" value="Transcribed_RNA"/>
</dbReference>
<feature type="domain" description="Reverse transcriptase" evidence="1">
    <location>
        <begin position="455"/>
        <end position="737"/>
    </location>
</feature>
<evidence type="ECO:0000313" key="2">
    <source>
        <dbReference type="EMBL" id="JAT35391.1"/>
    </source>
</evidence>
<sequence>MKEEEVNRLNVIDFNLSSYFCRKFHSKGGVMILIKNGLKGRKVVLPPQLNNLLGEEKQFEFCLYMLTLSNFKLIIVGLYRSPLSCTEIFIDRLSQLLSYLNKMYPNIAIMCAGDININVLVQSKEQSMLRNMLASQNMEYLINFPTRVTNNSTTAIDNFLIQKSYLEIISVEGIITCLSDHDGQMLKISCQDHISNNNKFTISDQRSFSAENVALFSQLLSKELWFDVYFSPVEEKYKSFNNLLKYYFEIAFPKKTVKRKLSKNSWITNTLKEEKSQLIELSKQARIKKDGETDRKLKENFSNYKKKLNESKRMFYDNKILNSVNISKSVWEIINKEVGNKKSNCNNNLIINKDDQTFLNPKDVGNIFNNYFVSVVELTGRCSSQHACDNGENIFSFENFNKPLFSFNFVTAKEVALVISSLKNKYSSGMDELPVTVLKAVKHQLCQILAHLINSSLISGIFPNELKIAKVIPIHKKDNKKDISNYRPVSILPSISKVYEKIVHSQLMGFLEKHNLLDDIQHGFRKGRSVISAAVEFLESIIESVDKGELSLGVFMDLSKAFDSVEHSIMIEKLKWLGIHKNCLNWFRSYLTNRFQYVEIQHTYPDNRIKKVLSELQPITYGVPQGSILGPLLFLCYLKDMAFCLTNIPQKNLCLYADDANLKISSKTINEIEMISSVELSSISNFLNVHNLKLNVKKTNYLTFKTQQNQNNTNPTIKVDNQLITRKLNTKFLGLIIDENLSWNQHIEQLLLKLNSGIYALTKMSFLCNIDTLRMIYFSYLHSYIAFGLCIYGSTRKSNLDNILKIQKKAIRIMLGLKRDDSVRNYFKELKILTVYGNYILDTIMCTKFKNSIEFQEIITHSYNTRSRGEIIPYHRLSFYTKKPTYMGSKFLKFIPLSIKQETQPHIFKKKLKEYLLDKVLYSLDEFINEQNY</sequence>
<accession>A0A1B6MHM6</accession>
<name>A0A1B6MHM6_9HEMI</name>
<dbReference type="SUPFAM" id="SSF56219">
    <property type="entry name" value="DNase I-like"/>
    <property type="match status" value="1"/>
</dbReference>
<evidence type="ECO:0000259" key="1">
    <source>
        <dbReference type="PROSITE" id="PS50878"/>
    </source>
</evidence>
<dbReference type="PANTHER" id="PTHR33332">
    <property type="entry name" value="REVERSE TRANSCRIPTASE DOMAIN-CONTAINING PROTEIN"/>
    <property type="match status" value="1"/>
</dbReference>
<dbReference type="InterPro" id="IPR000477">
    <property type="entry name" value="RT_dom"/>
</dbReference>
<gene>
    <name evidence="2" type="ORF">g.47835</name>
</gene>
<dbReference type="InterPro" id="IPR043502">
    <property type="entry name" value="DNA/RNA_pol_sf"/>
</dbReference>
<dbReference type="GO" id="GO:0071897">
    <property type="term" value="P:DNA biosynthetic process"/>
    <property type="evidence" value="ECO:0007669"/>
    <property type="project" value="UniProtKB-ARBA"/>
</dbReference>